<dbReference type="InterPro" id="IPR027417">
    <property type="entry name" value="P-loop_NTPase"/>
</dbReference>
<dbReference type="GO" id="GO:0005524">
    <property type="term" value="F:ATP binding"/>
    <property type="evidence" value="ECO:0007669"/>
    <property type="project" value="UniProtKB-UniRule"/>
</dbReference>
<dbReference type="InterPro" id="IPR008144">
    <property type="entry name" value="Guanylate_kin-like_dom"/>
</dbReference>
<dbReference type="SUPFAM" id="SSF52540">
    <property type="entry name" value="P-loop containing nucleoside triphosphate hydrolases"/>
    <property type="match status" value="1"/>
</dbReference>
<dbReference type="FunFam" id="3.30.63.10:FF:000005">
    <property type="entry name" value="Guanylate kinase"/>
    <property type="match status" value="1"/>
</dbReference>
<dbReference type="GO" id="GO:0004385">
    <property type="term" value="F:GMP kinase activity"/>
    <property type="evidence" value="ECO:0007669"/>
    <property type="project" value="UniProtKB-UniRule"/>
</dbReference>
<dbReference type="InterPro" id="IPR008145">
    <property type="entry name" value="GK/Ca_channel_bsu"/>
</dbReference>
<dbReference type="GO" id="GO:0005829">
    <property type="term" value="C:cytosol"/>
    <property type="evidence" value="ECO:0007669"/>
    <property type="project" value="TreeGrafter"/>
</dbReference>
<keyword evidence="6 13" id="KW-0963">Cytoplasm</keyword>
<evidence type="ECO:0000313" key="16">
    <source>
        <dbReference type="Proteomes" id="UP000319619"/>
    </source>
</evidence>
<dbReference type="PROSITE" id="PS00856">
    <property type="entry name" value="GUANYLATE_KINASE_1"/>
    <property type="match status" value="1"/>
</dbReference>
<evidence type="ECO:0000256" key="11">
    <source>
        <dbReference type="ARBA" id="ARBA00030128"/>
    </source>
</evidence>
<evidence type="ECO:0000256" key="9">
    <source>
        <dbReference type="ARBA" id="ARBA00022777"/>
    </source>
</evidence>
<comment type="subcellular location">
    <subcellularLocation>
        <location evidence="2 13">Cytoplasm</location>
    </subcellularLocation>
</comment>
<name>A0A532V0M9_UNCL8</name>
<dbReference type="PANTHER" id="PTHR23117">
    <property type="entry name" value="GUANYLATE KINASE-RELATED"/>
    <property type="match status" value="1"/>
</dbReference>
<evidence type="ECO:0000256" key="6">
    <source>
        <dbReference type="ARBA" id="ARBA00022490"/>
    </source>
</evidence>
<sequence length="188" mass="21882">MNRGRFIVLSSPSGCGKTTIIERLLRRNNDFVYSLSATTRPPREDEKNGIDYWFLTEDEFLQKRDNGDLLEWEEVYQCFYGTPKEPAEEAVSGGFQVIFDLDTVGALKLKKKYPEALLIFILPPSMEVLGRRLRERRSESERQLQIRLTEAKRECEQADKFDYKIINDDLEEAVIAIERIIRNTIAGR</sequence>
<dbReference type="CDD" id="cd00071">
    <property type="entry name" value="GMPK"/>
    <property type="match status" value="1"/>
</dbReference>
<evidence type="ECO:0000259" key="14">
    <source>
        <dbReference type="PROSITE" id="PS50052"/>
    </source>
</evidence>
<evidence type="ECO:0000256" key="7">
    <source>
        <dbReference type="ARBA" id="ARBA00022679"/>
    </source>
</evidence>
<evidence type="ECO:0000256" key="8">
    <source>
        <dbReference type="ARBA" id="ARBA00022741"/>
    </source>
</evidence>
<comment type="function">
    <text evidence="1 13">Essential for recycling GMP and indirectly, cGMP.</text>
</comment>
<dbReference type="InterPro" id="IPR020590">
    <property type="entry name" value="Guanylate_kinase_CS"/>
</dbReference>
<evidence type="ECO:0000256" key="10">
    <source>
        <dbReference type="ARBA" id="ARBA00022840"/>
    </source>
</evidence>
<comment type="caution">
    <text evidence="15">The sequence shown here is derived from an EMBL/GenBank/DDBJ whole genome shotgun (WGS) entry which is preliminary data.</text>
</comment>
<dbReference type="Proteomes" id="UP000319619">
    <property type="component" value="Unassembled WGS sequence"/>
</dbReference>
<keyword evidence="8 13" id="KW-0547">Nucleotide-binding</keyword>
<evidence type="ECO:0000313" key="15">
    <source>
        <dbReference type="EMBL" id="TKJ40699.1"/>
    </source>
</evidence>
<evidence type="ECO:0000256" key="2">
    <source>
        <dbReference type="ARBA" id="ARBA00004496"/>
    </source>
</evidence>
<dbReference type="Gene3D" id="3.30.63.10">
    <property type="entry name" value="Guanylate Kinase phosphate binding domain"/>
    <property type="match status" value="1"/>
</dbReference>
<comment type="similarity">
    <text evidence="3 13">Belongs to the guanylate kinase family.</text>
</comment>
<organism evidence="15 16">
    <name type="scientific">candidate division LCP-89 bacterium B3_LCP</name>
    <dbReference type="NCBI Taxonomy" id="2012998"/>
    <lineage>
        <taxon>Bacteria</taxon>
        <taxon>Pseudomonadati</taxon>
        <taxon>Bacteria division LCP-89</taxon>
    </lineage>
</organism>
<keyword evidence="10 13" id="KW-0067">ATP-binding</keyword>
<dbReference type="PROSITE" id="PS50052">
    <property type="entry name" value="GUANYLATE_KINASE_2"/>
    <property type="match status" value="1"/>
</dbReference>
<dbReference type="EC" id="2.7.4.8" evidence="4 13"/>
<dbReference type="HAMAP" id="MF_00328">
    <property type="entry name" value="Guanylate_kinase"/>
    <property type="match status" value="1"/>
</dbReference>
<accession>A0A532V0M9</accession>
<evidence type="ECO:0000256" key="1">
    <source>
        <dbReference type="ARBA" id="ARBA00003531"/>
    </source>
</evidence>
<reference evidence="15 16" key="1">
    <citation type="submission" date="2017-06" db="EMBL/GenBank/DDBJ databases">
        <title>Novel microbial phyla capable of carbon fixation and sulfur reduction in deep-sea sediments.</title>
        <authorList>
            <person name="Huang J."/>
            <person name="Baker B."/>
            <person name="Wang Y."/>
        </authorList>
    </citation>
    <scope>NUCLEOTIDE SEQUENCE [LARGE SCALE GENOMIC DNA]</scope>
    <source>
        <strain evidence="15">B3_LCP</strain>
    </source>
</reference>
<dbReference type="EMBL" id="NJBN01000004">
    <property type="protein sequence ID" value="TKJ40699.1"/>
    <property type="molecule type" value="Genomic_DNA"/>
</dbReference>
<proteinExistence type="inferred from homology"/>
<evidence type="ECO:0000256" key="4">
    <source>
        <dbReference type="ARBA" id="ARBA00012961"/>
    </source>
</evidence>
<dbReference type="Gene3D" id="3.40.50.300">
    <property type="entry name" value="P-loop containing nucleotide triphosphate hydrolases"/>
    <property type="match status" value="1"/>
</dbReference>
<dbReference type="Pfam" id="PF00625">
    <property type="entry name" value="Guanylate_kin"/>
    <property type="match status" value="1"/>
</dbReference>
<evidence type="ECO:0000256" key="12">
    <source>
        <dbReference type="ARBA" id="ARBA00048594"/>
    </source>
</evidence>
<feature type="domain" description="Guanylate kinase-like" evidence="14">
    <location>
        <begin position="4"/>
        <end position="182"/>
    </location>
</feature>
<dbReference type="PANTHER" id="PTHR23117:SF13">
    <property type="entry name" value="GUANYLATE KINASE"/>
    <property type="match status" value="1"/>
</dbReference>
<dbReference type="AlphaFoldDB" id="A0A532V0M9"/>
<evidence type="ECO:0000256" key="3">
    <source>
        <dbReference type="ARBA" id="ARBA00005790"/>
    </source>
</evidence>
<keyword evidence="7 13" id="KW-0808">Transferase</keyword>
<dbReference type="NCBIfam" id="TIGR03263">
    <property type="entry name" value="guanyl_kin"/>
    <property type="match status" value="1"/>
</dbReference>
<dbReference type="InterPro" id="IPR017665">
    <property type="entry name" value="Guanylate_kinase"/>
</dbReference>
<keyword evidence="9 13" id="KW-0418">Kinase</keyword>
<comment type="catalytic activity">
    <reaction evidence="12 13">
        <text>GMP + ATP = GDP + ADP</text>
        <dbReference type="Rhea" id="RHEA:20780"/>
        <dbReference type="ChEBI" id="CHEBI:30616"/>
        <dbReference type="ChEBI" id="CHEBI:58115"/>
        <dbReference type="ChEBI" id="CHEBI:58189"/>
        <dbReference type="ChEBI" id="CHEBI:456216"/>
        <dbReference type="EC" id="2.7.4.8"/>
    </reaction>
</comment>
<evidence type="ECO:0000256" key="13">
    <source>
        <dbReference type="HAMAP-Rule" id="MF_00328"/>
    </source>
</evidence>
<protein>
    <recommendedName>
        <fullName evidence="5 13">Guanylate kinase</fullName>
        <ecNumber evidence="4 13">2.7.4.8</ecNumber>
    </recommendedName>
    <alternativeName>
        <fullName evidence="11 13">GMP kinase</fullName>
    </alternativeName>
</protein>
<gene>
    <name evidence="13" type="primary">gmk</name>
    <name evidence="15" type="ORF">CEE37_06970</name>
</gene>
<evidence type="ECO:0000256" key="5">
    <source>
        <dbReference type="ARBA" id="ARBA00016296"/>
    </source>
</evidence>
<dbReference type="SMART" id="SM00072">
    <property type="entry name" value="GuKc"/>
    <property type="match status" value="1"/>
</dbReference>
<feature type="binding site" evidence="13">
    <location>
        <begin position="11"/>
        <end position="18"/>
    </location>
    <ligand>
        <name>ATP</name>
        <dbReference type="ChEBI" id="CHEBI:30616"/>
    </ligand>
</feature>